<gene>
    <name evidence="2" type="ORF">UFOVP1636_325</name>
</gene>
<feature type="transmembrane region" description="Helical" evidence="1">
    <location>
        <begin position="33"/>
        <end position="53"/>
    </location>
</feature>
<keyword evidence="1" id="KW-0472">Membrane</keyword>
<proteinExistence type="predicted"/>
<reference evidence="2" key="1">
    <citation type="submission" date="2020-05" db="EMBL/GenBank/DDBJ databases">
        <authorList>
            <person name="Chiriac C."/>
            <person name="Salcher M."/>
            <person name="Ghai R."/>
            <person name="Kavagutti S V."/>
        </authorList>
    </citation>
    <scope>NUCLEOTIDE SEQUENCE</scope>
</reference>
<dbReference type="EMBL" id="LR797503">
    <property type="protein sequence ID" value="CAB4221478.1"/>
    <property type="molecule type" value="Genomic_DNA"/>
</dbReference>
<accession>A0A6J5T1A7</accession>
<keyword evidence="1" id="KW-0812">Transmembrane</keyword>
<evidence type="ECO:0000256" key="1">
    <source>
        <dbReference type="SAM" id="Phobius"/>
    </source>
</evidence>
<sequence length="109" mass="12297">MSINSIIKSVSQLPYIMWNFLNDNLAKISSHTLGWLTIILLHLASIPTLLAVLLSKSDQLPPVDLMLFVWSGLITLFFKSLIERNFLYIATICLGFVAQTVIMSLILFK</sequence>
<feature type="transmembrane region" description="Helical" evidence="1">
    <location>
        <begin position="88"/>
        <end position="108"/>
    </location>
</feature>
<evidence type="ECO:0000313" key="2">
    <source>
        <dbReference type="EMBL" id="CAB4221478.1"/>
    </source>
</evidence>
<name>A0A6J5T1A7_9CAUD</name>
<protein>
    <submittedName>
        <fullName evidence="2">Uncharacterized protein</fullName>
    </submittedName>
</protein>
<organism evidence="2">
    <name type="scientific">uncultured Caudovirales phage</name>
    <dbReference type="NCBI Taxonomy" id="2100421"/>
    <lineage>
        <taxon>Viruses</taxon>
        <taxon>Duplodnaviria</taxon>
        <taxon>Heunggongvirae</taxon>
        <taxon>Uroviricota</taxon>
        <taxon>Caudoviricetes</taxon>
        <taxon>Peduoviridae</taxon>
        <taxon>Maltschvirus</taxon>
        <taxon>Maltschvirus maltsch</taxon>
    </lineage>
</organism>
<keyword evidence="1" id="KW-1133">Transmembrane helix</keyword>